<dbReference type="Pfam" id="PF02434">
    <property type="entry name" value="Fringe"/>
    <property type="match status" value="1"/>
</dbReference>
<reference evidence="11" key="1">
    <citation type="submission" date="2014-07" db="EMBL/GenBank/DDBJ databases">
        <title>Identification of a novel salt tolerance gene in wild soybean by whole-genome sequencing.</title>
        <authorList>
            <person name="Lam H.-M."/>
            <person name="Qi X."/>
            <person name="Li M.-W."/>
            <person name="Liu X."/>
            <person name="Xie M."/>
            <person name="Ni M."/>
            <person name="Xu X."/>
        </authorList>
    </citation>
    <scope>NUCLEOTIDE SEQUENCE [LARGE SCALE GENOMIC DNA]</scope>
    <source>
        <tissue evidence="11">Root</tissue>
    </source>
</reference>
<feature type="transmembrane region" description="Helical" evidence="9">
    <location>
        <begin position="90"/>
        <end position="112"/>
    </location>
</feature>
<proteinExistence type="predicted"/>
<evidence type="ECO:0000256" key="4">
    <source>
        <dbReference type="ARBA" id="ARBA00022692"/>
    </source>
</evidence>
<keyword evidence="5" id="KW-0735">Signal-anchor</keyword>
<dbReference type="GO" id="GO:0016757">
    <property type="term" value="F:glycosyltransferase activity"/>
    <property type="evidence" value="ECO:0007669"/>
    <property type="project" value="UniProtKB-KW"/>
</dbReference>
<dbReference type="EMBL" id="KN652693">
    <property type="protein sequence ID" value="KHN28480.1"/>
    <property type="molecule type" value="Genomic_DNA"/>
</dbReference>
<dbReference type="Gene3D" id="3.90.550.50">
    <property type="match status" value="1"/>
</dbReference>
<keyword evidence="7 9" id="KW-0472">Membrane</keyword>
<evidence type="ECO:0000313" key="11">
    <source>
        <dbReference type="EMBL" id="KHN28480.1"/>
    </source>
</evidence>
<dbReference type="Proteomes" id="UP000053555">
    <property type="component" value="Unassembled WGS sequence"/>
</dbReference>
<feature type="domain" description="Fringe-like glycosyltransferase" evidence="10">
    <location>
        <begin position="44"/>
        <end position="105"/>
    </location>
</feature>
<dbReference type="AlphaFoldDB" id="A0A0B2R488"/>
<dbReference type="GO" id="GO:0012505">
    <property type="term" value="C:endomembrane system"/>
    <property type="evidence" value="ECO:0007669"/>
    <property type="project" value="UniProtKB-SubCell"/>
</dbReference>
<keyword evidence="4 9" id="KW-0812">Transmembrane</keyword>
<name>A0A0B2R488_GLYSO</name>
<comment type="subcellular location">
    <subcellularLocation>
        <location evidence="8">Endomembrane system</location>
        <topology evidence="8">Single-pass membrane protein</topology>
    </subcellularLocation>
    <subcellularLocation>
        <location evidence="1">Membrane</location>
        <topology evidence="1">Single-pass type II membrane protein</topology>
    </subcellularLocation>
</comment>
<protein>
    <recommendedName>
        <fullName evidence="10">Fringe-like glycosyltransferase domain-containing protein</fullName>
    </recommendedName>
</protein>
<evidence type="ECO:0000256" key="9">
    <source>
        <dbReference type="SAM" id="Phobius"/>
    </source>
</evidence>
<evidence type="ECO:0000256" key="2">
    <source>
        <dbReference type="ARBA" id="ARBA00022676"/>
    </source>
</evidence>
<evidence type="ECO:0000256" key="5">
    <source>
        <dbReference type="ARBA" id="ARBA00022968"/>
    </source>
</evidence>
<keyword evidence="2" id="KW-0328">Glycosyltransferase</keyword>
<dbReference type="PANTHER" id="PTHR10811">
    <property type="entry name" value="FRINGE-RELATED"/>
    <property type="match status" value="1"/>
</dbReference>
<keyword evidence="3" id="KW-0808">Transferase</keyword>
<evidence type="ECO:0000256" key="3">
    <source>
        <dbReference type="ARBA" id="ARBA00022679"/>
    </source>
</evidence>
<gene>
    <name evidence="11" type="ORF">glysoja_049289</name>
</gene>
<dbReference type="InterPro" id="IPR003378">
    <property type="entry name" value="Fringe-like_glycosylTrfase"/>
</dbReference>
<accession>A0A0B2R488</accession>
<evidence type="ECO:0000256" key="7">
    <source>
        <dbReference type="ARBA" id="ARBA00023136"/>
    </source>
</evidence>
<sequence length="116" mass="13383">MWPESLPYKVSGDTSLFMHTHEVGLRPTIRLAQILKETFQLGLENMRWLVMGDDDTVFFTENLVTMLAKYDHNEIYYIGDNSESMEQNAALTYDMAFGGGGFSITYVTFFYLKRLS</sequence>
<dbReference type="GO" id="GO:0016020">
    <property type="term" value="C:membrane"/>
    <property type="evidence" value="ECO:0007669"/>
    <property type="project" value="UniProtKB-SubCell"/>
</dbReference>
<evidence type="ECO:0000256" key="1">
    <source>
        <dbReference type="ARBA" id="ARBA00004606"/>
    </source>
</evidence>
<keyword evidence="6 9" id="KW-1133">Transmembrane helix</keyword>
<evidence type="ECO:0000256" key="8">
    <source>
        <dbReference type="ARBA" id="ARBA00037847"/>
    </source>
</evidence>
<evidence type="ECO:0000256" key="6">
    <source>
        <dbReference type="ARBA" id="ARBA00022989"/>
    </source>
</evidence>
<organism evidence="11">
    <name type="scientific">Glycine soja</name>
    <name type="common">Wild soybean</name>
    <dbReference type="NCBI Taxonomy" id="3848"/>
    <lineage>
        <taxon>Eukaryota</taxon>
        <taxon>Viridiplantae</taxon>
        <taxon>Streptophyta</taxon>
        <taxon>Embryophyta</taxon>
        <taxon>Tracheophyta</taxon>
        <taxon>Spermatophyta</taxon>
        <taxon>Magnoliopsida</taxon>
        <taxon>eudicotyledons</taxon>
        <taxon>Gunneridae</taxon>
        <taxon>Pentapetalae</taxon>
        <taxon>rosids</taxon>
        <taxon>fabids</taxon>
        <taxon>Fabales</taxon>
        <taxon>Fabaceae</taxon>
        <taxon>Papilionoideae</taxon>
        <taxon>50 kb inversion clade</taxon>
        <taxon>NPAAA clade</taxon>
        <taxon>indigoferoid/millettioid clade</taxon>
        <taxon>Phaseoleae</taxon>
        <taxon>Glycine</taxon>
        <taxon>Glycine subgen. Soja</taxon>
    </lineage>
</organism>
<evidence type="ECO:0000259" key="10">
    <source>
        <dbReference type="Pfam" id="PF02434"/>
    </source>
</evidence>